<accession>A0A7U3TUJ5</accession>
<name>A0A7U3TUJ5_9CAUD</name>
<dbReference type="EMBL" id="MW296865">
    <property type="protein sequence ID" value="QQG31140.1"/>
    <property type="molecule type" value="Genomic_DNA"/>
</dbReference>
<evidence type="ECO:0000313" key="1">
    <source>
        <dbReference type="EMBL" id="QQG31140.1"/>
    </source>
</evidence>
<organism evidence="1 2">
    <name type="scientific">Salmonella phage SP3_SHan-2021</name>
    <dbReference type="NCBI Taxonomy" id="2803186"/>
    <lineage>
        <taxon>Viruses</taxon>
        <taxon>Duplodnaviria</taxon>
        <taxon>Heunggongvirae</taxon>
        <taxon>Uroviricota</taxon>
        <taxon>Caudoviricetes</taxon>
        <taxon>Andersonviridae</taxon>
        <taxon>Ounavirinae</taxon>
        <taxon>Felixounavirus</taxon>
        <taxon>Felixounavirus Sp3Shan2021</taxon>
    </lineage>
</organism>
<proteinExistence type="predicted"/>
<sequence>MTTKTKAQIDAEIYKLVKEGKLTKTAIAQKFNTSTRSVGRAVERHEATLKGKKKAASKPATKTLKQVAKSVKKKAGKPVKKKAGKQVEKAVKDTVQKVPVNKLHEAMQKDDKIEYMITGDSVIMTYGSESEIVESTHPNYQEIVVHVVKGEFKKAFELMNIRKSIENFTQGAITIKGDKLFYGAVEMRSTLVDRILHMMKTGDKGFERLVMFFEKLMENPSKDSVEQLWGFVSHLDVEIDEEGYIIGWKKVSTREGKLVDSHTYKVPNDLGNIVEMPRWMVDNNRNVTCSQGLHVGAWDYVRYFSGDTILKVRVHPRDVVSVPTDYNDMKMRSSRYEVAAIVDNQRKVLKAWDGKTEALHVIVGTAGELISQRKREI</sequence>
<evidence type="ECO:0000313" key="2">
    <source>
        <dbReference type="Proteomes" id="UP000595794"/>
    </source>
</evidence>
<protein>
    <submittedName>
        <fullName evidence="1">RIIB protein</fullName>
    </submittedName>
</protein>
<reference evidence="1 2" key="1">
    <citation type="submission" date="2020-11" db="EMBL/GenBank/DDBJ databases">
        <title>Genetic characterizations of four bacteriophages of Salmonella enterica derived from different geographic regions in China displayed by genomic comparison.</title>
        <authorList>
            <person name="Han S."/>
        </authorList>
    </citation>
    <scope>NUCLEOTIDE SEQUENCE [LARGE SCALE GENOMIC DNA]</scope>
</reference>
<keyword evidence="2" id="KW-1185">Reference proteome</keyword>
<dbReference type="Proteomes" id="UP000595794">
    <property type="component" value="Segment"/>
</dbReference>
<gene>
    <name evidence="1" type="ORF">SP3_57</name>
</gene>